<dbReference type="Gramene" id="PRQ18854">
    <property type="protein sequence ID" value="PRQ18854"/>
    <property type="gene ID" value="RchiOBHm_Chr7g0210681"/>
</dbReference>
<gene>
    <name evidence="1" type="ORF">RchiOBHm_Chr7g0210681</name>
</gene>
<organism evidence="1 2">
    <name type="scientific">Rosa chinensis</name>
    <name type="common">China rose</name>
    <dbReference type="NCBI Taxonomy" id="74649"/>
    <lineage>
        <taxon>Eukaryota</taxon>
        <taxon>Viridiplantae</taxon>
        <taxon>Streptophyta</taxon>
        <taxon>Embryophyta</taxon>
        <taxon>Tracheophyta</taxon>
        <taxon>Spermatophyta</taxon>
        <taxon>Magnoliopsida</taxon>
        <taxon>eudicotyledons</taxon>
        <taxon>Gunneridae</taxon>
        <taxon>Pentapetalae</taxon>
        <taxon>rosids</taxon>
        <taxon>fabids</taxon>
        <taxon>Rosales</taxon>
        <taxon>Rosaceae</taxon>
        <taxon>Rosoideae</taxon>
        <taxon>Rosoideae incertae sedis</taxon>
        <taxon>Rosa</taxon>
    </lineage>
</organism>
<evidence type="ECO:0000313" key="2">
    <source>
        <dbReference type="Proteomes" id="UP000238479"/>
    </source>
</evidence>
<dbReference type="AlphaFoldDB" id="A0A2P6PAA5"/>
<accession>A0A2P6PAA5</accession>
<reference evidence="1 2" key="1">
    <citation type="journal article" date="2018" name="Nat. Genet.">
        <title>The Rosa genome provides new insights in the design of modern roses.</title>
        <authorList>
            <person name="Bendahmane M."/>
        </authorList>
    </citation>
    <scope>NUCLEOTIDE SEQUENCE [LARGE SCALE GENOMIC DNA]</scope>
    <source>
        <strain evidence="2">cv. Old Blush</strain>
    </source>
</reference>
<name>A0A2P6PAA5_ROSCH</name>
<protein>
    <submittedName>
        <fullName evidence="1">Uncharacterized protein</fullName>
    </submittedName>
</protein>
<sequence length="115" mass="13653">MIIVWRKTRQVSLSELDCMICFQSDILVERSLHGPHTEFYFLSVQNWNRDFCRNCCTRFIQYCHLSANSLLLYLSVQLHCSFKVTEAPPQQKRYADSVEDESCPRLFFILTQQHV</sequence>
<evidence type="ECO:0000313" key="1">
    <source>
        <dbReference type="EMBL" id="PRQ18854.1"/>
    </source>
</evidence>
<keyword evidence="2" id="KW-1185">Reference proteome</keyword>
<proteinExistence type="predicted"/>
<comment type="caution">
    <text evidence="1">The sequence shown here is derived from an EMBL/GenBank/DDBJ whole genome shotgun (WGS) entry which is preliminary data.</text>
</comment>
<dbReference type="EMBL" id="PDCK01000045">
    <property type="protein sequence ID" value="PRQ18854.1"/>
    <property type="molecule type" value="Genomic_DNA"/>
</dbReference>
<dbReference type="Proteomes" id="UP000238479">
    <property type="component" value="Chromosome 7"/>
</dbReference>